<keyword evidence="2" id="KW-1185">Reference proteome</keyword>
<dbReference type="PANTHER" id="PTHR30565">
    <property type="entry name" value="PROTEIN YCIF"/>
    <property type="match status" value="1"/>
</dbReference>
<protein>
    <submittedName>
        <fullName evidence="1">Ferritin-like domain-containing protein</fullName>
    </submittedName>
</protein>
<comment type="caution">
    <text evidence="1">The sequence shown here is derived from an EMBL/GenBank/DDBJ whole genome shotgun (WGS) entry which is preliminary data.</text>
</comment>
<sequence>MASAKEMTLDDLFLDTLKDVYHAEKQVLRALPKMAKSATSDELRQAFETHLQETDGQIQRLEQVFELLGKRPQGKPCAAMQGLVDEGKEIMDEYKGSDALDPGLVAAAQAVEHYEIARYGTLIAWAGQLGMKDAVALLKQTLEEEKKTDKLLSGLAAQGVNRKAA</sequence>
<dbReference type="Gene3D" id="1.20.1260.10">
    <property type="match status" value="1"/>
</dbReference>
<name>A0A931MXF3_9HYPH</name>
<dbReference type="RefSeq" id="WP_197312039.1">
    <property type="nucleotide sequence ID" value="NZ_JADZLT010000052.1"/>
</dbReference>
<organism evidence="1 2">
    <name type="scientific">Methylobrevis albus</name>
    <dbReference type="NCBI Taxonomy" id="2793297"/>
    <lineage>
        <taxon>Bacteria</taxon>
        <taxon>Pseudomonadati</taxon>
        <taxon>Pseudomonadota</taxon>
        <taxon>Alphaproteobacteria</taxon>
        <taxon>Hyphomicrobiales</taxon>
        <taxon>Pleomorphomonadaceae</taxon>
        <taxon>Methylobrevis</taxon>
    </lineage>
</organism>
<dbReference type="InterPro" id="IPR047114">
    <property type="entry name" value="YciF"/>
</dbReference>
<dbReference type="InterPro" id="IPR010287">
    <property type="entry name" value="DUF892_YciF-like"/>
</dbReference>
<evidence type="ECO:0000313" key="1">
    <source>
        <dbReference type="EMBL" id="MBH0238958.1"/>
    </source>
</evidence>
<dbReference type="EMBL" id="JADZLT010000052">
    <property type="protein sequence ID" value="MBH0238958.1"/>
    <property type="molecule type" value="Genomic_DNA"/>
</dbReference>
<dbReference type="AlphaFoldDB" id="A0A931MXF3"/>
<reference evidence="1" key="1">
    <citation type="submission" date="2020-12" db="EMBL/GenBank/DDBJ databases">
        <title>Methylobrevis albus sp. nov., isolated from fresh water lack sediment.</title>
        <authorList>
            <person name="Zou Q."/>
        </authorList>
    </citation>
    <scope>NUCLEOTIDE SEQUENCE</scope>
    <source>
        <strain evidence="1">L22</strain>
    </source>
</reference>
<gene>
    <name evidence="1" type="ORF">I5731_14085</name>
</gene>
<dbReference type="CDD" id="cd07909">
    <property type="entry name" value="YciF"/>
    <property type="match status" value="1"/>
</dbReference>
<dbReference type="PANTHER" id="PTHR30565:SF9">
    <property type="entry name" value="PROTEIN YCIF"/>
    <property type="match status" value="1"/>
</dbReference>
<dbReference type="InterPro" id="IPR009078">
    <property type="entry name" value="Ferritin-like_SF"/>
</dbReference>
<dbReference type="Pfam" id="PF05974">
    <property type="entry name" value="DUF892"/>
    <property type="match status" value="1"/>
</dbReference>
<evidence type="ECO:0000313" key="2">
    <source>
        <dbReference type="Proteomes" id="UP000631694"/>
    </source>
</evidence>
<accession>A0A931MXF3</accession>
<proteinExistence type="predicted"/>
<dbReference type="SUPFAM" id="SSF47240">
    <property type="entry name" value="Ferritin-like"/>
    <property type="match status" value="1"/>
</dbReference>
<dbReference type="InterPro" id="IPR012347">
    <property type="entry name" value="Ferritin-like"/>
</dbReference>
<dbReference type="Proteomes" id="UP000631694">
    <property type="component" value="Unassembled WGS sequence"/>
</dbReference>